<evidence type="ECO:0000313" key="7">
    <source>
        <dbReference type="Proteomes" id="UP001059836"/>
    </source>
</evidence>
<evidence type="ECO:0000256" key="1">
    <source>
        <dbReference type="ARBA" id="ARBA00004127"/>
    </source>
</evidence>
<organism evidence="6 7">
    <name type="scientific">Gordonia pseudamarae</name>
    <dbReference type="NCBI Taxonomy" id="2831662"/>
    <lineage>
        <taxon>Bacteria</taxon>
        <taxon>Bacillati</taxon>
        <taxon>Actinomycetota</taxon>
        <taxon>Actinomycetes</taxon>
        <taxon>Mycobacteriales</taxon>
        <taxon>Gordoniaceae</taxon>
        <taxon>Gordonia</taxon>
    </lineage>
</organism>
<keyword evidence="7" id="KW-1185">Reference proteome</keyword>
<evidence type="ECO:0008006" key="8">
    <source>
        <dbReference type="Google" id="ProtNLM"/>
    </source>
</evidence>
<protein>
    <recommendedName>
        <fullName evidence="8">VIT family protein</fullName>
    </recommendedName>
</protein>
<feature type="transmembrane region" description="Helical" evidence="5">
    <location>
        <begin position="168"/>
        <end position="184"/>
    </location>
</feature>
<reference evidence="6" key="1">
    <citation type="journal article" date="2021" name="Nat. Microbiol.">
        <title>Cocultivation of an ultrasmall environmental parasitic bacterium with lytic ability against bacteria associated with wastewater foams.</title>
        <authorList>
            <person name="Batinovic S."/>
            <person name="Rose J.J.A."/>
            <person name="Ratcliffe J."/>
            <person name="Seviour R.J."/>
            <person name="Petrovski S."/>
        </authorList>
    </citation>
    <scope>NUCLEOTIDE SEQUENCE</scope>
    <source>
        <strain evidence="6">CON9</strain>
    </source>
</reference>
<name>A0ABX6IME5_9ACTN</name>
<evidence type="ECO:0000256" key="5">
    <source>
        <dbReference type="SAM" id="Phobius"/>
    </source>
</evidence>
<gene>
    <name evidence="6" type="ORF">GII31_20380</name>
</gene>
<proteinExistence type="predicted"/>
<dbReference type="RefSeq" id="WP_213245152.1">
    <property type="nucleotide sequence ID" value="NZ_CP045806.1"/>
</dbReference>
<keyword evidence="3 5" id="KW-1133">Transmembrane helix</keyword>
<evidence type="ECO:0000256" key="4">
    <source>
        <dbReference type="ARBA" id="ARBA00023136"/>
    </source>
</evidence>
<keyword evidence="4 5" id="KW-0472">Membrane</keyword>
<dbReference type="Proteomes" id="UP001059836">
    <property type="component" value="Chromosome"/>
</dbReference>
<feature type="transmembrane region" description="Helical" evidence="5">
    <location>
        <begin position="139"/>
        <end position="162"/>
    </location>
</feature>
<dbReference type="InterPro" id="IPR008217">
    <property type="entry name" value="Ccc1_fam"/>
</dbReference>
<sequence length="218" mass="23074">MSPETARARITDVNDGIMAVAGMSLGLAGADVERTTTFAVITISAVVGALSVLGAELGEAFAQREAEIATAAEEQRLLDLQPEEEIAELVDWFVAKGVSEETSRQVAVELSEADALSAQLEIEYGIREMTSSRDAWTDGISAGVGFLIGALAPVLIAYLLPIGWREEWTIVAAIVSLTVTSFVLARSGRSDIRKTVARSVIMGAGTLAVSHILGDWLI</sequence>
<keyword evidence="2 5" id="KW-0812">Transmembrane</keyword>
<evidence type="ECO:0000256" key="2">
    <source>
        <dbReference type="ARBA" id="ARBA00022692"/>
    </source>
</evidence>
<comment type="subcellular location">
    <subcellularLocation>
        <location evidence="1">Endomembrane system</location>
        <topology evidence="1">Multi-pass membrane protein</topology>
    </subcellularLocation>
</comment>
<evidence type="ECO:0000313" key="6">
    <source>
        <dbReference type="EMBL" id="QHN36902.1"/>
    </source>
</evidence>
<evidence type="ECO:0000256" key="3">
    <source>
        <dbReference type="ARBA" id="ARBA00022989"/>
    </source>
</evidence>
<dbReference type="EMBL" id="CP045809">
    <property type="protein sequence ID" value="QHN36902.1"/>
    <property type="molecule type" value="Genomic_DNA"/>
</dbReference>
<dbReference type="Pfam" id="PF01988">
    <property type="entry name" value="VIT1"/>
    <property type="match status" value="1"/>
</dbReference>
<accession>A0ABX6IME5</accession>